<evidence type="ECO:0000313" key="3">
    <source>
        <dbReference type="Proteomes" id="UP000516057"/>
    </source>
</evidence>
<name>A0A7H0HIA1_9BURK</name>
<gene>
    <name evidence="2" type="ORF">H9L24_05130</name>
</gene>
<sequence>MGTIGTHAINGHLYRKLAFDPLKSFEPVAFLADAESVLVVGPAAPVNSVGEFIKLAKAKPGSVTYASAGSGSTGHLAGELFEDRAGVFLVHIPYRGNAPALNDVMAGQVAASFATLQTALPFIQGGRLKAVAVLGQKRSALLPQVPTLAESGLKNFEVRNWTGLLAPAGTPAPVVNQLQADISRFMLQPETQARLAKQALTYLDMKPKEFAGFIQRESDKWGQVIRAVGVTAD</sequence>
<comment type="similarity">
    <text evidence="1">Belongs to the UPF0065 (bug) family.</text>
</comment>
<organism evidence="2 3">
    <name type="scientific">Paenacidovorax monticola</name>
    <dbReference type="NCBI Taxonomy" id="1926868"/>
    <lineage>
        <taxon>Bacteria</taxon>
        <taxon>Pseudomonadati</taxon>
        <taxon>Pseudomonadota</taxon>
        <taxon>Betaproteobacteria</taxon>
        <taxon>Burkholderiales</taxon>
        <taxon>Comamonadaceae</taxon>
        <taxon>Paenacidovorax</taxon>
    </lineage>
</organism>
<dbReference type="SUPFAM" id="SSF53850">
    <property type="entry name" value="Periplasmic binding protein-like II"/>
    <property type="match status" value="1"/>
</dbReference>
<protein>
    <submittedName>
        <fullName evidence="2">Tripartite tricarboxylate transporter substrate binding protein</fullName>
    </submittedName>
</protein>
<dbReference type="PANTHER" id="PTHR42928:SF5">
    <property type="entry name" value="BLR1237 PROTEIN"/>
    <property type="match status" value="1"/>
</dbReference>
<dbReference type="InterPro" id="IPR005064">
    <property type="entry name" value="BUG"/>
</dbReference>
<dbReference type="AlphaFoldDB" id="A0A7H0HIA1"/>
<dbReference type="Pfam" id="PF03401">
    <property type="entry name" value="TctC"/>
    <property type="match status" value="1"/>
</dbReference>
<evidence type="ECO:0000256" key="1">
    <source>
        <dbReference type="ARBA" id="ARBA00006987"/>
    </source>
</evidence>
<evidence type="ECO:0000313" key="2">
    <source>
        <dbReference type="EMBL" id="QNP60267.1"/>
    </source>
</evidence>
<dbReference type="PANTHER" id="PTHR42928">
    <property type="entry name" value="TRICARBOXYLATE-BINDING PROTEIN"/>
    <property type="match status" value="1"/>
</dbReference>
<dbReference type="Gene3D" id="3.40.190.10">
    <property type="entry name" value="Periplasmic binding protein-like II"/>
    <property type="match status" value="1"/>
</dbReference>
<proteinExistence type="inferred from homology"/>
<reference evidence="2 3" key="1">
    <citation type="submission" date="2020-08" db="EMBL/GenBank/DDBJ databases">
        <title>Genome sequence of Acidovorax monticola KACC 19171T.</title>
        <authorList>
            <person name="Hyun D.-W."/>
            <person name="Bae J.-W."/>
        </authorList>
    </citation>
    <scope>NUCLEOTIDE SEQUENCE [LARGE SCALE GENOMIC DNA]</scope>
    <source>
        <strain evidence="2 3">KACC 19171</strain>
    </source>
</reference>
<dbReference type="KEGG" id="amon:H9L24_05130"/>
<dbReference type="Proteomes" id="UP000516057">
    <property type="component" value="Chromosome"/>
</dbReference>
<keyword evidence="3" id="KW-1185">Reference proteome</keyword>
<accession>A0A7H0HIA1</accession>
<dbReference type="Gene3D" id="3.40.190.150">
    <property type="entry name" value="Bordetella uptake gene, domain 1"/>
    <property type="match status" value="1"/>
</dbReference>
<dbReference type="InterPro" id="IPR042100">
    <property type="entry name" value="Bug_dom1"/>
</dbReference>
<dbReference type="EMBL" id="CP060790">
    <property type="protein sequence ID" value="QNP60267.1"/>
    <property type="molecule type" value="Genomic_DNA"/>
</dbReference>